<dbReference type="EMBL" id="MTYH01000001">
    <property type="protein sequence ID" value="PNP48979.1"/>
    <property type="molecule type" value="Genomic_DNA"/>
</dbReference>
<dbReference type="GO" id="GO:0016740">
    <property type="term" value="F:transferase activity"/>
    <property type="evidence" value="ECO:0007669"/>
    <property type="project" value="UniProtKB-KW"/>
</dbReference>
<feature type="binding site" evidence="4">
    <location>
        <position position="163"/>
    </location>
    <ligand>
        <name>Zn(2+)</name>
        <dbReference type="ChEBI" id="CHEBI:29105"/>
    </ligand>
</feature>
<dbReference type="InterPro" id="IPR029035">
    <property type="entry name" value="DHS-like_NAD/FAD-binding_dom"/>
</dbReference>
<reference evidence="7 8" key="1">
    <citation type="submission" date="2017-02" db="EMBL/GenBank/DDBJ databases">
        <title>Genomes of Trichoderma spp. with biocontrol activity.</title>
        <authorList>
            <person name="Gardiner D."/>
            <person name="Kazan K."/>
            <person name="Vos C."/>
            <person name="Harvey P."/>
        </authorList>
    </citation>
    <scope>NUCLEOTIDE SEQUENCE [LARGE SCALE GENOMIC DNA]</scope>
    <source>
        <strain evidence="7 8">A5MH</strain>
    </source>
</reference>
<dbReference type="Gene3D" id="3.30.1600.10">
    <property type="entry name" value="SIR2/SIRT2 'Small Domain"/>
    <property type="match status" value="1"/>
</dbReference>
<evidence type="ECO:0000256" key="1">
    <source>
        <dbReference type="ARBA" id="ARBA00006924"/>
    </source>
</evidence>
<dbReference type="Proteomes" id="UP000236546">
    <property type="component" value="Unassembled WGS sequence"/>
</dbReference>
<name>A0A2K0TTX7_9HYPO</name>
<evidence type="ECO:0000313" key="7">
    <source>
        <dbReference type="EMBL" id="PNP48979.1"/>
    </source>
</evidence>
<keyword evidence="4" id="KW-0862">Zinc</keyword>
<dbReference type="PROSITE" id="PS50305">
    <property type="entry name" value="SIRTUIN"/>
    <property type="match status" value="1"/>
</dbReference>
<feature type="active site" description="Proton acceptor" evidence="4">
    <location>
        <position position="155"/>
    </location>
</feature>
<keyword evidence="3" id="KW-0520">NAD</keyword>
<dbReference type="InterPro" id="IPR026590">
    <property type="entry name" value="Ssirtuin_cat_dom"/>
</dbReference>
<feature type="binding site" evidence="4">
    <location>
        <position position="166"/>
    </location>
    <ligand>
        <name>Zn(2+)</name>
        <dbReference type="ChEBI" id="CHEBI:29105"/>
    </ligand>
</feature>
<dbReference type="GO" id="GO:0046872">
    <property type="term" value="F:metal ion binding"/>
    <property type="evidence" value="ECO:0007669"/>
    <property type="project" value="UniProtKB-KW"/>
</dbReference>
<dbReference type="Pfam" id="PF02146">
    <property type="entry name" value="SIR2"/>
    <property type="match status" value="1"/>
</dbReference>
<evidence type="ECO:0000259" key="6">
    <source>
        <dbReference type="PROSITE" id="PS50305"/>
    </source>
</evidence>
<evidence type="ECO:0000256" key="5">
    <source>
        <dbReference type="SAM" id="MobiDB-lite"/>
    </source>
</evidence>
<evidence type="ECO:0000256" key="2">
    <source>
        <dbReference type="ARBA" id="ARBA00022679"/>
    </source>
</evidence>
<keyword evidence="4" id="KW-0479">Metal-binding</keyword>
<proteinExistence type="inferred from homology"/>
<dbReference type="PANTHER" id="PTHR47651:SF17">
    <property type="entry name" value="DEACETYLASE SIRTUIN-TYPE DOMAIN-CONTAINING PROTEIN"/>
    <property type="match status" value="1"/>
</dbReference>
<gene>
    <name evidence="7" type="ORF">TGAMA5MH_00138</name>
</gene>
<dbReference type="GO" id="GO:0070403">
    <property type="term" value="F:NAD+ binding"/>
    <property type="evidence" value="ECO:0007669"/>
    <property type="project" value="InterPro"/>
</dbReference>
<feature type="binding site" evidence="4">
    <location>
        <position position="235"/>
    </location>
    <ligand>
        <name>Zn(2+)</name>
        <dbReference type="ChEBI" id="CHEBI:29105"/>
    </ligand>
</feature>
<protein>
    <recommendedName>
        <fullName evidence="6">Deacetylase sirtuin-type domain-containing protein</fullName>
    </recommendedName>
</protein>
<dbReference type="SUPFAM" id="SSF52467">
    <property type="entry name" value="DHS-like NAD/FAD-binding domain"/>
    <property type="match status" value="1"/>
</dbReference>
<comment type="similarity">
    <text evidence="1">Belongs to the sirtuin family. Class I subfamily.</text>
</comment>
<dbReference type="InterPro" id="IPR026591">
    <property type="entry name" value="Sirtuin_cat_small_dom_sf"/>
</dbReference>
<feature type="binding site" evidence="4">
    <location>
        <position position="238"/>
    </location>
    <ligand>
        <name>Zn(2+)</name>
        <dbReference type="ChEBI" id="CHEBI:29105"/>
    </ligand>
</feature>
<organism evidence="7 8">
    <name type="scientific">Trichoderma gamsii</name>
    <dbReference type="NCBI Taxonomy" id="398673"/>
    <lineage>
        <taxon>Eukaryota</taxon>
        <taxon>Fungi</taxon>
        <taxon>Dikarya</taxon>
        <taxon>Ascomycota</taxon>
        <taxon>Pezizomycotina</taxon>
        <taxon>Sordariomycetes</taxon>
        <taxon>Hypocreomycetidae</taxon>
        <taxon>Hypocreales</taxon>
        <taxon>Hypocreaceae</taxon>
        <taxon>Trichoderma</taxon>
    </lineage>
</organism>
<evidence type="ECO:0000256" key="4">
    <source>
        <dbReference type="PROSITE-ProRule" id="PRU00236"/>
    </source>
</evidence>
<feature type="domain" description="Deacetylase sirtuin-type" evidence="6">
    <location>
        <begin position="17"/>
        <end position="373"/>
    </location>
</feature>
<dbReference type="OrthoDB" id="424302at2759"/>
<sequence>MHKPLMRIPYTDILPSPTIIPASAHSLTGALTALHNFFTAPPPNQLPTSAVVLTGAGLSVSSGLPDYRGINGTYRVNKTYRPIYYNEFTQNHEARKRYWARSFLGWPNLLKANPNTGHYAIRDLGEIGLISAVITQNVDSFHPRAHPRIPSLELHGYLRSTKCTTCHTEYPREDFQRHLARLNPRWATLLQEATASGALNTEDPEEKKFRGLKVNPDGDVDLPDAPYTTFRYPPCPRCLADPPIKAEGFRHTVRADSDGAWTLPSTAGILKPNVVMFGENIPSHVRTAAEDAVDNAGKLLILGTSLATYSAWRLVKRAKDRGMPIAIVNMGGVRGEDQFFADLDPSQAGELAVRVEVSTDEVLPALVSQLRQKLASSALSHNASISNASQENSYAFKDMLS</sequence>
<comment type="caution">
    <text evidence="7">The sequence shown here is derived from an EMBL/GenBank/DDBJ whole genome shotgun (WGS) entry which is preliminary data.</text>
</comment>
<dbReference type="InterPro" id="IPR003000">
    <property type="entry name" value="Sirtuin"/>
</dbReference>
<dbReference type="PANTHER" id="PTHR47651">
    <property type="entry name" value="NAD-DEPENDENT HISTONE DEACETYLASE HST4"/>
    <property type="match status" value="1"/>
</dbReference>
<dbReference type="AlphaFoldDB" id="A0A2K0TTX7"/>
<evidence type="ECO:0000256" key="3">
    <source>
        <dbReference type="ARBA" id="ARBA00023027"/>
    </source>
</evidence>
<feature type="region of interest" description="Disordered" evidence="5">
    <location>
        <begin position="196"/>
        <end position="215"/>
    </location>
</feature>
<keyword evidence="2" id="KW-0808">Transferase</keyword>
<evidence type="ECO:0000313" key="8">
    <source>
        <dbReference type="Proteomes" id="UP000236546"/>
    </source>
</evidence>
<accession>A0A2K0TTX7</accession>
<dbReference type="Gene3D" id="3.40.50.1220">
    <property type="entry name" value="TPP-binding domain"/>
    <property type="match status" value="1"/>
</dbReference>